<protein>
    <recommendedName>
        <fullName evidence="5">Ribosome maturation factor RimM</fullName>
    </recommendedName>
</protein>
<dbReference type="GO" id="GO:0043022">
    <property type="term" value="F:ribosome binding"/>
    <property type="evidence" value="ECO:0007669"/>
    <property type="project" value="InterPro"/>
</dbReference>
<dbReference type="HAMAP" id="MF_00014">
    <property type="entry name" value="Ribosome_mat_RimM"/>
    <property type="match status" value="1"/>
</dbReference>
<dbReference type="PANTHER" id="PTHR33692:SF1">
    <property type="entry name" value="RIBOSOME MATURATION FACTOR RIMM"/>
    <property type="match status" value="1"/>
</dbReference>
<evidence type="ECO:0000313" key="8">
    <source>
        <dbReference type="EMBL" id="PRX24956.1"/>
    </source>
</evidence>
<dbReference type="OrthoDB" id="5381335at2"/>
<accession>A0A2T0KMU4</accession>
<dbReference type="InterPro" id="IPR002676">
    <property type="entry name" value="RimM_N"/>
</dbReference>
<keyword evidence="1 5" id="KW-0963">Cytoplasm</keyword>
<dbReference type="Gene3D" id="2.30.30.240">
    <property type="entry name" value="PRC-barrel domain"/>
    <property type="match status" value="1"/>
</dbReference>
<evidence type="ECO:0000256" key="5">
    <source>
        <dbReference type="HAMAP-Rule" id="MF_00014"/>
    </source>
</evidence>
<dbReference type="Proteomes" id="UP000239415">
    <property type="component" value="Unassembled WGS sequence"/>
</dbReference>
<evidence type="ECO:0000256" key="4">
    <source>
        <dbReference type="ARBA" id="ARBA00023186"/>
    </source>
</evidence>
<dbReference type="InterPro" id="IPR011961">
    <property type="entry name" value="RimM"/>
</dbReference>
<dbReference type="InterPro" id="IPR011033">
    <property type="entry name" value="PRC_barrel-like_sf"/>
</dbReference>
<evidence type="ECO:0000259" key="7">
    <source>
        <dbReference type="Pfam" id="PF24986"/>
    </source>
</evidence>
<evidence type="ECO:0000259" key="6">
    <source>
        <dbReference type="Pfam" id="PF01782"/>
    </source>
</evidence>
<evidence type="ECO:0000313" key="9">
    <source>
        <dbReference type="Proteomes" id="UP000239415"/>
    </source>
</evidence>
<gene>
    <name evidence="5" type="primary">rimM</name>
    <name evidence="8" type="ORF">CLV67_102739</name>
</gene>
<evidence type="ECO:0000256" key="1">
    <source>
        <dbReference type="ARBA" id="ARBA00022490"/>
    </source>
</evidence>
<comment type="subcellular location">
    <subcellularLocation>
        <location evidence="5">Cytoplasm</location>
    </subcellularLocation>
</comment>
<dbReference type="SUPFAM" id="SSF50447">
    <property type="entry name" value="Translation proteins"/>
    <property type="match status" value="1"/>
</dbReference>
<comment type="function">
    <text evidence="5">An accessory protein needed during the final step in the assembly of 30S ribosomal subunit, possibly for assembly of the head region. Essential for efficient processing of 16S rRNA. May be needed both before and after RbfA during the maturation of 16S rRNA. It has affinity for free ribosomal 30S subunits but not for 70S ribosomes.</text>
</comment>
<comment type="similarity">
    <text evidence="5">Belongs to the RimM family.</text>
</comment>
<organism evidence="8 9">
    <name type="scientific">Actinoplanes italicus</name>
    <dbReference type="NCBI Taxonomy" id="113567"/>
    <lineage>
        <taxon>Bacteria</taxon>
        <taxon>Bacillati</taxon>
        <taxon>Actinomycetota</taxon>
        <taxon>Actinomycetes</taxon>
        <taxon>Micromonosporales</taxon>
        <taxon>Micromonosporaceae</taxon>
        <taxon>Actinoplanes</taxon>
    </lineage>
</organism>
<dbReference type="Gene3D" id="2.40.30.60">
    <property type="entry name" value="RimM"/>
    <property type="match status" value="1"/>
</dbReference>
<dbReference type="Pfam" id="PF24986">
    <property type="entry name" value="PRC_RimM"/>
    <property type="match status" value="1"/>
</dbReference>
<sequence length="193" mass="20674">MLLVVGQIGKPHGIRGEVTVVVRTDEPEERFTAGSVFITEVPRDRRVSAGPAAAPGAQPPASEKFEVPKELVLESIRWHQGRGIAVFEGIHDRNVAEALKGVFLQVDSAGLAPPEDPEEFHDHQLVGLRVESADGTEHGTVQRIEHAPSSDLIVLAKKGGGTALIPFVTVMVPIVDLRGGRIVVDLPEGLLDL</sequence>
<dbReference type="GO" id="GO:0005840">
    <property type="term" value="C:ribosome"/>
    <property type="evidence" value="ECO:0007669"/>
    <property type="project" value="InterPro"/>
</dbReference>
<name>A0A2T0KMU4_9ACTN</name>
<keyword evidence="9" id="KW-1185">Reference proteome</keyword>
<dbReference type="InterPro" id="IPR009000">
    <property type="entry name" value="Transl_B-barrel_sf"/>
</dbReference>
<proteinExistence type="inferred from homology"/>
<comment type="caution">
    <text evidence="8">The sequence shown here is derived from an EMBL/GenBank/DDBJ whole genome shotgun (WGS) entry which is preliminary data.</text>
</comment>
<dbReference type="GO" id="GO:0042274">
    <property type="term" value="P:ribosomal small subunit biogenesis"/>
    <property type="evidence" value="ECO:0007669"/>
    <property type="project" value="UniProtKB-UniRule"/>
</dbReference>
<keyword evidence="4 5" id="KW-0143">Chaperone</keyword>
<dbReference type="NCBIfam" id="TIGR02273">
    <property type="entry name" value="16S_RimM"/>
    <property type="match status" value="1"/>
</dbReference>
<reference evidence="8 9" key="1">
    <citation type="submission" date="2018-03" db="EMBL/GenBank/DDBJ databases">
        <title>Genomic Encyclopedia of Archaeal and Bacterial Type Strains, Phase II (KMG-II): from individual species to whole genera.</title>
        <authorList>
            <person name="Goeker M."/>
        </authorList>
    </citation>
    <scope>NUCLEOTIDE SEQUENCE [LARGE SCALE GENOMIC DNA]</scope>
    <source>
        <strain evidence="8 9">DSM 43146</strain>
    </source>
</reference>
<dbReference type="PANTHER" id="PTHR33692">
    <property type="entry name" value="RIBOSOME MATURATION FACTOR RIMM"/>
    <property type="match status" value="1"/>
</dbReference>
<evidence type="ECO:0000256" key="3">
    <source>
        <dbReference type="ARBA" id="ARBA00022552"/>
    </source>
</evidence>
<dbReference type="InterPro" id="IPR056792">
    <property type="entry name" value="PRC_RimM"/>
</dbReference>
<dbReference type="InterPro" id="IPR036976">
    <property type="entry name" value="RimM_N_sf"/>
</dbReference>
<keyword evidence="3 5" id="KW-0698">rRNA processing</keyword>
<dbReference type="AlphaFoldDB" id="A0A2T0KMU4"/>
<evidence type="ECO:0000256" key="2">
    <source>
        <dbReference type="ARBA" id="ARBA00022517"/>
    </source>
</evidence>
<feature type="domain" description="Ribosome maturation factor RimM PRC barrel" evidence="7">
    <location>
        <begin position="123"/>
        <end position="190"/>
    </location>
</feature>
<comment type="domain">
    <text evidence="5">The PRC barrel domain binds ribosomal protein uS19.</text>
</comment>
<comment type="subunit">
    <text evidence="5">Binds ribosomal protein uS19.</text>
</comment>
<feature type="domain" description="RimM N-terminal" evidence="6">
    <location>
        <begin position="4"/>
        <end position="108"/>
    </location>
</feature>
<dbReference type="Pfam" id="PF01782">
    <property type="entry name" value="RimM"/>
    <property type="match status" value="1"/>
</dbReference>
<keyword evidence="2 5" id="KW-0690">Ribosome biogenesis</keyword>
<dbReference type="EMBL" id="PVMZ01000002">
    <property type="protein sequence ID" value="PRX24956.1"/>
    <property type="molecule type" value="Genomic_DNA"/>
</dbReference>
<dbReference type="SUPFAM" id="SSF50346">
    <property type="entry name" value="PRC-barrel domain"/>
    <property type="match status" value="1"/>
</dbReference>
<dbReference type="GO" id="GO:0006364">
    <property type="term" value="P:rRNA processing"/>
    <property type="evidence" value="ECO:0007669"/>
    <property type="project" value="UniProtKB-UniRule"/>
</dbReference>
<dbReference type="GO" id="GO:0005737">
    <property type="term" value="C:cytoplasm"/>
    <property type="evidence" value="ECO:0007669"/>
    <property type="project" value="UniProtKB-SubCell"/>
</dbReference>